<dbReference type="GO" id="GO:0000160">
    <property type="term" value="P:phosphorelay signal transduction system"/>
    <property type="evidence" value="ECO:0007669"/>
    <property type="project" value="InterPro"/>
</dbReference>
<evidence type="ECO:0000259" key="5">
    <source>
        <dbReference type="PROSITE" id="PS51755"/>
    </source>
</evidence>
<dbReference type="PANTHER" id="PTHR47691:SF3">
    <property type="entry name" value="HTH-TYPE TRANSCRIPTIONAL REGULATOR RV0890C-RELATED"/>
    <property type="match status" value="1"/>
</dbReference>
<dbReference type="STRING" id="501010.NOSIN_07400"/>
<dbReference type="InterPro" id="IPR005158">
    <property type="entry name" value="BTAD"/>
</dbReference>
<comment type="caution">
    <text evidence="6">The sequence shown here is derived from an EMBL/GenBank/DDBJ whole genome shotgun (WGS) entry which is preliminary data.</text>
</comment>
<keyword evidence="2 3" id="KW-0238">DNA-binding</keyword>
<sequence length="1052" mass="111127">MRVEVLGPLRVVADGRTTDVGGPRLRALLARLALEAGHRVGHRTLADALWPEAEAAEGPENPVSALHSLVSRLRRALPEPGLLRSEPSGYRLDVPAEAVDALLFERLVLRGHDALRSGRHAAAAEHLSRALGLWRGDPLADVGPLPYAEAAVVRLREVRLGALEDRAEAGLALPGEAPRAAELERLAAAHPLRERLRTLLVTVLDAEGRRAEALAAYEAYRTRLAEELGSGPGPELRALHLRILREEPAPEPAPVPAPRGNLRAPLTTFVGREDERRLVGERLAEHRLVTLVGPGGVGKTRLASVAAADTAGRAWLVELGAVTEPDAVPHAVAGALGLRVSTLVEALSVTDTLLVLDCCEHVVDSAARLAEELLGRCPRLRVLATGREPLGVPGEALCPVSPLTPEAAEELFTDRARAVRPDFSPTGEVARICRRLDRLPLSIELAAARLRSMSLETLAGGLDRRFRILGGGSRTAPPRHRTLRGVVAWSWDLLTGTERDAAERLSVFASSLTVAAAEHVGVTAETLYSLVDKSLLETNGDRYRMLDTIREYGLERLASTDRLHGARAAHAACFLDLAERAEPHLRGPGQTEWLARLSADRDNLLAALGHAREAGDTGTAVRLGAALGMFWAVHGDHASAVVHLRPVLRASAPCPAHGSPDGPGHRGDAADADGSGGSRQDTNGSGAPGRAGAEEDSAASGGKDDLVREARLRAAAAYLLNATFAGELTDARAVVGPPPDASDPVGAFVAALLAMAEGRSADGTAALEPHLAHPDPWTRAMLWLARSFLDGTAGDTGFGPKDVEHAVAAFREAGERWGLSMLLMSLAYARAATGDTGEAVAMLEEAQTLTRELGTHHGQRVWLAMAHVDTGNSDGARARLEEVVAEAASIRQVALARVCLADLSRHDGDLAGAGRHLGLAREVVRDGEPPDRALYSAAAGYLAAATGDPEAAARHLGEAFALADAMPDMPMLAQVAVGVADLLLRRGEPERAARILGTAHALRGGPNPCNPDVARLTRDLRAHRAAYDRASRLTAGEALAAVRAERDGLTAR</sequence>
<dbReference type="AlphaFoldDB" id="A0A1V3BYM0"/>
<dbReference type="SUPFAM" id="SSF46894">
    <property type="entry name" value="C-terminal effector domain of the bipartite response regulators"/>
    <property type="match status" value="1"/>
</dbReference>
<dbReference type="Gene3D" id="1.10.10.10">
    <property type="entry name" value="Winged helix-like DNA-binding domain superfamily/Winged helix DNA-binding domain"/>
    <property type="match status" value="1"/>
</dbReference>
<dbReference type="SUPFAM" id="SSF52540">
    <property type="entry name" value="P-loop containing nucleoside triphosphate hydrolases"/>
    <property type="match status" value="1"/>
</dbReference>
<dbReference type="InterPro" id="IPR027417">
    <property type="entry name" value="P-loop_NTPase"/>
</dbReference>
<dbReference type="SMART" id="SM00862">
    <property type="entry name" value="Trans_reg_C"/>
    <property type="match status" value="1"/>
</dbReference>
<dbReference type="SUPFAM" id="SSF48452">
    <property type="entry name" value="TPR-like"/>
    <property type="match status" value="3"/>
</dbReference>
<dbReference type="Gene3D" id="1.25.40.10">
    <property type="entry name" value="Tetratricopeptide repeat domain"/>
    <property type="match status" value="2"/>
</dbReference>
<gene>
    <name evidence="6" type="ORF">NOSIN_07400</name>
</gene>
<comment type="similarity">
    <text evidence="1">Belongs to the AfsR/DnrI/RedD regulatory family.</text>
</comment>
<proteinExistence type="inferred from homology"/>
<dbReference type="EMBL" id="MCOK01000001">
    <property type="protein sequence ID" value="OOC53647.1"/>
    <property type="molecule type" value="Genomic_DNA"/>
</dbReference>
<feature type="domain" description="OmpR/PhoB-type" evidence="5">
    <location>
        <begin position="1"/>
        <end position="94"/>
    </location>
</feature>
<dbReference type="Pfam" id="PF03704">
    <property type="entry name" value="BTAD"/>
    <property type="match status" value="1"/>
</dbReference>
<feature type="DNA-binding region" description="OmpR/PhoB-type" evidence="3">
    <location>
        <begin position="1"/>
        <end position="94"/>
    </location>
</feature>
<evidence type="ECO:0000313" key="7">
    <source>
        <dbReference type="Proteomes" id="UP000189004"/>
    </source>
</evidence>
<dbReference type="PROSITE" id="PS51755">
    <property type="entry name" value="OMPR_PHOB"/>
    <property type="match status" value="1"/>
</dbReference>
<dbReference type="InterPro" id="IPR016032">
    <property type="entry name" value="Sig_transdc_resp-reg_C-effctor"/>
</dbReference>
<evidence type="ECO:0000256" key="2">
    <source>
        <dbReference type="ARBA" id="ARBA00023125"/>
    </source>
</evidence>
<dbReference type="InterPro" id="IPR036388">
    <property type="entry name" value="WH-like_DNA-bd_sf"/>
</dbReference>
<reference evidence="7" key="1">
    <citation type="submission" date="2016-08" db="EMBL/GenBank/DDBJ databases">
        <authorList>
            <person name="Tokovenko B."/>
            <person name="Kalinowski J."/>
        </authorList>
    </citation>
    <scope>NUCLEOTIDE SEQUENCE [LARGE SCALE GENOMIC DNA]</scope>
    <source>
        <strain evidence="7">UTMC102</strain>
    </source>
</reference>
<dbReference type="OrthoDB" id="3194665at2"/>
<accession>A0A1V3BYM0</accession>
<dbReference type="PANTHER" id="PTHR47691">
    <property type="entry name" value="REGULATOR-RELATED"/>
    <property type="match status" value="1"/>
</dbReference>
<evidence type="ECO:0000256" key="4">
    <source>
        <dbReference type="SAM" id="MobiDB-lite"/>
    </source>
</evidence>
<feature type="region of interest" description="Disordered" evidence="4">
    <location>
        <begin position="653"/>
        <end position="702"/>
    </location>
</feature>
<dbReference type="Proteomes" id="UP000189004">
    <property type="component" value="Unassembled WGS sequence"/>
</dbReference>
<protein>
    <recommendedName>
        <fullName evidence="5">OmpR/PhoB-type domain-containing protein</fullName>
    </recommendedName>
</protein>
<dbReference type="RefSeq" id="WP_077690036.1">
    <property type="nucleotide sequence ID" value="NZ_MCOK01000001.1"/>
</dbReference>
<evidence type="ECO:0000313" key="6">
    <source>
        <dbReference type="EMBL" id="OOC53647.1"/>
    </source>
</evidence>
<name>A0A1V3BYM0_9ACTN</name>
<dbReference type="GO" id="GO:0003677">
    <property type="term" value="F:DNA binding"/>
    <property type="evidence" value="ECO:0007669"/>
    <property type="project" value="UniProtKB-UniRule"/>
</dbReference>
<evidence type="ECO:0000256" key="1">
    <source>
        <dbReference type="ARBA" id="ARBA00005820"/>
    </source>
</evidence>
<dbReference type="GO" id="GO:0006355">
    <property type="term" value="P:regulation of DNA-templated transcription"/>
    <property type="evidence" value="ECO:0007669"/>
    <property type="project" value="InterPro"/>
</dbReference>
<dbReference type="SMART" id="SM01043">
    <property type="entry name" value="BTAD"/>
    <property type="match status" value="1"/>
</dbReference>
<dbReference type="CDD" id="cd15831">
    <property type="entry name" value="BTAD"/>
    <property type="match status" value="1"/>
</dbReference>
<organism evidence="6 7">
    <name type="scientific">Nocardiopsis sinuspersici</name>
    <dbReference type="NCBI Taxonomy" id="501010"/>
    <lineage>
        <taxon>Bacteria</taxon>
        <taxon>Bacillati</taxon>
        <taxon>Actinomycetota</taxon>
        <taxon>Actinomycetes</taxon>
        <taxon>Streptosporangiales</taxon>
        <taxon>Nocardiopsidaceae</taxon>
        <taxon>Nocardiopsis</taxon>
    </lineage>
</organism>
<dbReference type="InterPro" id="IPR001867">
    <property type="entry name" value="OmpR/PhoB-type_DNA-bd"/>
</dbReference>
<evidence type="ECO:0000256" key="3">
    <source>
        <dbReference type="PROSITE-ProRule" id="PRU01091"/>
    </source>
</evidence>
<dbReference type="InterPro" id="IPR011990">
    <property type="entry name" value="TPR-like_helical_dom_sf"/>
</dbReference>
<keyword evidence="7" id="KW-1185">Reference proteome</keyword>